<dbReference type="KEGG" id="mff:MFFC18_33170"/>
<evidence type="ECO:0000313" key="3">
    <source>
        <dbReference type="Proteomes" id="UP000322214"/>
    </source>
</evidence>
<dbReference type="STRING" id="980251.GCA_001642875_02757"/>
<evidence type="ECO:0008006" key="4">
    <source>
        <dbReference type="Google" id="ProtNLM"/>
    </source>
</evidence>
<dbReference type="Proteomes" id="UP000322214">
    <property type="component" value="Chromosome"/>
</dbReference>
<evidence type="ECO:0000256" key="1">
    <source>
        <dbReference type="SAM" id="SignalP"/>
    </source>
</evidence>
<keyword evidence="3" id="KW-1185">Reference proteome</keyword>
<reference evidence="2 3" key="1">
    <citation type="submission" date="2019-08" db="EMBL/GenBank/DDBJ databases">
        <title>Deep-cultivation of Planctomycetes and their phenomic and genomic characterization uncovers novel biology.</title>
        <authorList>
            <person name="Wiegand S."/>
            <person name="Jogler M."/>
            <person name="Boedeker C."/>
            <person name="Pinto D."/>
            <person name="Vollmers J."/>
            <person name="Rivas-Marin E."/>
            <person name="Kohn T."/>
            <person name="Peeters S.H."/>
            <person name="Heuer A."/>
            <person name="Rast P."/>
            <person name="Oberbeckmann S."/>
            <person name="Bunk B."/>
            <person name="Jeske O."/>
            <person name="Meyerdierks A."/>
            <person name="Storesund J.E."/>
            <person name="Kallscheuer N."/>
            <person name="Luecker S."/>
            <person name="Lage O.M."/>
            <person name="Pohl T."/>
            <person name="Merkel B.J."/>
            <person name="Hornburger P."/>
            <person name="Mueller R.-W."/>
            <person name="Bruemmer F."/>
            <person name="Labrenz M."/>
            <person name="Spormann A.M."/>
            <person name="Op den Camp H."/>
            <person name="Overmann J."/>
            <person name="Amann R."/>
            <person name="Jetten M.S.M."/>
            <person name="Mascher T."/>
            <person name="Medema M.H."/>
            <person name="Devos D.P."/>
            <person name="Kaster A.-K."/>
            <person name="Ovreas L."/>
            <person name="Rohde M."/>
            <person name="Galperin M.Y."/>
            <person name="Jogler C."/>
        </authorList>
    </citation>
    <scope>NUCLEOTIDE SEQUENCE [LARGE SCALE GENOMIC DNA]</scope>
    <source>
        <strain evidence="2 3">FC18</strain>
    </source>
</reference>
<evidence type="ECO:0000313" key="2">
    <source>
        <dbReference type="EMBL" id="QEG23418.1"/>
    </source>
</evidence>
<dbReference type="OrthoDB" id="213964at2"/>
<dbReference type="PROSITE" id="PS51257">
    <property type="entry name" value="PROKAR_LIPOPROTEIN"/>
    <property type="match status" value="1"/>
</dbReference>
<organism evidence="2 3">
    <name type="scientific">Mariniblastus fucicola</name>
    <dbReference type="NCBI Taxonomy" id="980251"/>
    <lineage>
        <taxon>Bacteria</taxon>
        <taxon>Pseudomonadati</taxon>
        <taxon>Planctomycetota</taxon>
        <taxon>Planctomycetia</taxon>
        <taxon>Pirellulales</taxon>
        <taxon>Pirellulaceae</taxon>
        <taxon>Mariniblastus</taxon>
    </lineage>
</organism>
<feature type="chain" id="PRO_5022933686" description="Inverse autotransporter beta-domain domain-containing protein" evidence="1">
    <location>
        <begin position="24"/>
        <end position="325"/>
    </location>
</feature>
<keyword evidence="1" id="KW-0732">Signal</keyword>
<dbReference type="RefSeq" id="WP_075082093.1">
    <property type="nucleotide sequence ID" value="NZ_CP042912.1"/>
</dbReference>
<name>A0A5B9PAL9_9BACT</name>
<dbReference type="EMBL" id="CP042912">
    <property type="protein sequence ID" value="QEG23418.1"/>
    <property type="molecule type" value="Genomic_DNA"/>
</dbReference>
<dbReference type="InterPro" id="IPR046607">
    <property type="entry name" value="DUF6666"/>
</dbReference>
<accession>A0A5B9PAL9</accession>
<dbReference type="Pfam" id="PF20371">
    <property type="entry name" value="DUF6666"/>
    <property type="match status" value="1"/>
</dbReference>
<protein>
    <recommendedName>
        <fullName evidence="4">Inverse autotransporter beta-domain domain-containing protein</fullName>
    </recommendedName>
</protein>
<feature type="signal peptide" evidence="1">
    <location>
        <begin position="1"/>
        <end position="23"/>
    </location>
</feature>
<sequence precursor="true">MSKFLRIACLVLSIFACSHPTDGASQVCSNLGHCDTVCDEQLCLPQIAPASRGGLQPMIERGTLTSLVGIDGSKQPQDFGANANFGTALRIAWSAPLSESHGIGYQIGSRVTFSANAVQVFELLGESKDRFQNFTTVGVFRRSDQGFNFGVAYDWLSQESFDQFNLSQWRAKASFDITPSVEIGTTLHIANRSDRGFFNAEEVQLDPVEQLNIFVRQHWDTGTVTAFWLGVADRHSEENAVTGTLPPKDNQLLFGAELFAPLNSWMAIYGQTNLVMPADTGAVDAFLGLEFSARGIRRAHSRSNRFRPMFAVASSPTFTTDLTRR</sequence>
<dbReference type="AlphaFoldDB" id="A0A5B9PAL9"/>
<proteinExistence type="predicted"/>
<gene>
    <name evidence="2" type="ORF">MFFC18_33170</name>
</gene>